<feature type="transmembrane region" description="Helical" evidence="5">
    <location>
        <begin position="85"/>
        <end position="104"/>
    </location>
</feature>
<feature type="transmembrane region" description="Helical" evidence="5">
    <location>
        <begin position="23"/>
        <end position="42"/>
    </location>
</feature>
<keyword evidence="7" id="KW-1185">Reference proteome</keyword>
<protein>
    <submittedName>
        <fullName evidence="6">PQ loop repeat</fullName>
    </submittedName>
</protein>
<evidence type="ECO:0000256" key="3">
    <source>
        <dbReference type="ARBA" id="ARBA00022989"/>
    </source>
</evidence>
<sequence>MVGQAIISSVSCGNSTTDMLSQAQIGAICGYMATVAYTLQYIPQLVSNFRRRSVEGLSLTCYIIKLIGAYFLFVVALISGEHPSVICYGMVNLIQYNLFMFFWFRFHHVHWVAWTALTPMAPLVLVYLWPEVGNYTIFLKPLSQVFSHIPQLMHVNKAKTTNGVSMKTQGLCFMGGLCGFIMTLLVPPKSFGVTAAYICAMGQGATLVAARVYYGDHPRLGARGV</sequence>
<name>A0A8J6B1E6_9EUKA</name>
<evidence type="ECO:0000313" key="7">
    <source>
        <dbReference type="Proteomes" id="UP000717585"/>
    </source>
</evidence>
<reference evidence="6" key="1">
    <citation type="submission" date="2021-05" db="EMBL/GenBank/DDBJ databases">
        <title>A free-living protist that lacks canonical eukaryotic 1 DNA replication and segregation systems.</title>
        <authorList>
            <person name="Salas-Leiva D.E."/>
            <person name="Tromer E.C."/>
            <person name="Curtis B.A."/>
            <person name="Jerlstrom-Hultqvist J."/>
            <person name="Kolisko M."/>
            <person name="Yi Z."/>
            <person name="Salas-Leiva J.S."/>
            <person name="Gallot-Lavallee L."/>
            <person name="Kops G.J.P.L."/>
            <person name="Archibald J.M."/>
            <person name="Simpson A.G.B."/>
            <person name="Roger A.J."/>
        </authorList>
    </citation>
    <scope>NUCLEOTIDE SEQUENCE</scope>
    <source>
        <strain evidence="6">BICM</strain>
    </source>
</reference>
<dbReference type="EMBL" id="JAHDYR010000022">
    <property type="protein sequence ID" value="KAG9393603.1"/>
    <property type="molecule type" value="Genomic_DNA"/>
</dbReference>
<feature type="transmembrane region" description="Helical" evidence="5">
    <location>
        <begin position="193"/>
        <end position="214"/>
    </location>
</feature>
<keyword evidence="3 5" id="KW-1133">Transmembrane helix</keyword>
<dbReference type="SMART" id="SM00679">
    <property type="entry name" value="CTNS"/>
    <property type="match status" value="2"/>
</dbReference>
<feature type="transmembrane region" description="Helical" evidence="5">
    <location>
        <begin position="54"/>
        <end position="79"/>
    </location>
</feature>
<accession>A0A8J6B1E6</accession>
<evidence type="ECO:0000256" key="5">
    <source>
        <dbReference type="SAM" id="Phobius"/>
    </source>
</evidence>
<dbReference type="Pfam" id="PF04193">
    <property type="entry name" value="PQ-loop"/>
    <property type="match status" value="1"/>
</dbReference>
<dbReference type="GO" id="GO:0016020">
    <property type="term" value="C:membrane"/>
    <property type="evidence" value="ECO:0007669"/>
    <property type="project" value="UniProtKB-SubCell"/>
</dbReference>
<feature type="transmembrane region" description="Helical" evidence="5">
    <location>
        <begin position="168"/>
        <end position="186"/>
    </location>
</feature>
<keyword evidence="4 5" id="KW-0472">Membrane</keyword>
<evidence type="ECO:0000256" key="4">
    <source>
        <dbReference type="ARBA" id="ARBA00023136"/>
    </source>
</evidence>
<dbReference type="InterPro" id="IPR051415">
    <property type="entry name" value="LAAT-1"/>
</dbReference>
<evidence type="ECO:0000313" key="6">
    <source>
        <dbReference type="EMBL" id="KAG9393603.1"/>
    </source>
</evidence>
<dbReference type="Proteomes" id="UP000717585">
    <property type="component" value="Unassembled WGS sequence"/>
</dbReference>
<organism evidence="6 7">
    <name type="scientific">Carpediemonas membranifera</name>
    <dbReference type="NCBI Taxonomy" id="201153"/>
    <lineage>
        <taxon>Eukaryota</taxon>
        <taxon>Metamonada</taxon>
        <taxon>Carpediemonas-like organisms</taxon>
        <taxon>Carpediemonas</taxon>
    </lineage>
</organism>
<dbReference type="OrthoDB" id="8048523at2759"/>
<dbReference type="Gene3D" id="1.20.1280.290">
    <property type="match status" value="1"/>
</dbReference>
<dbReference type="PANTHER" id="PTHR16201">
    <property type="entry name" value="SEVEN TRANSMEMBRANE PROTEIN 1-RELATED"/>
    <property type="match status" value="1"/>
</dbReference>
<evidence type="ECO:0000256" key="1">
    <source>
        <dbReference type="ARBA" id="ARBA00004141"/>
    </source>
</evidence>
<dbReference type="AlphaFoldDB" id="A0A8J6B1E6"/>
<comment type="caution">
    <text evidence="6">The sequence shown here is derived from an EMBL/GenBank/DDBJ whole genome shotgun (WGS) entry which is preliminary data.</text>
</comment>
<gene>
    <name evidence="6" type="ORF">J8273_4902</name>
</gene>
<evidence type="ECO:0000256" key="2">
    <source>
        <dbReference type="ARBA" id="ARBA00022692"/>
    </source>
</evidence>
<feature type="transmembrane region" description="Helical" evidence="5">
    <location>
        <begin position="111"/>
        <end position="129"/>
    </location>
</feature>
<proteinExistence type="predicted"/>
<dbReference type="InterPro" id="IPR006603">
    <property type="entry name" value="PQ-loop_rpt"/>
</dbReference>
<keyword evidence="2 5" id="KW-0812">Transmembrane</keyword>
<comment type="subcellular location">
    <subcellularLocation>
        <location evidence="1">Membrane</location>
        <topology evidence="1">Multi-pass membrane protein</topology>
    </subcellularLocation>
</comment>